<reference evidence="2 3" key="1">
    <citation type="submission" date="2013-02" db="EMBL/GenBank/DDBJ databases">
        <title>The complete genome sequence of Corynebacterium vitaeruminis DSM 20294.</title>
        <authorList>
            <person name="Ruckert C."/>
            <person name="Albersmeier A."/>
            <person name="Kalinowski J."/>
        </authorList>
    </citation>
    <scope>NUCLEOTIDE SEQUENCE [LARGE SCALE GENOMIC DNA]</scope>
    <source>
        <strain evidence="3">ATCC 10234</strain>
    </source>
</reference>
<dbReference type="PATRIC" id="fig|1224164.3.peg.2406"/>
<dbReference type="AlphaFoldDB" id="W5Y3D5"/>
<dbReference type="KEGG" id="cvt:B843_11930"/>
<keyword evidence="2" id="KW-0255">Endonuclease</keyword>
<dbReference type="GO" id="GO:0003676">
    <property type="term" value="F:nucleic acid binding"/>
    <property type="evidence" value="ECO:0007669"/>
    <property type="project" value="InterPro"/>
</dbReference>
<accession>W5Y3D5</accession>
<dbReference type="InterPro" id="IPR002711">
    <property type="entry name" value="HNH"/>
</dbReference>
<organism evidence="2 3">
    <name type="scientific">Corynebacterium vitaeruminis DSM 20294</name>
    <dbReference type="NCBI Taxonomy" id="1224164"/>
    <lineage>
        <taxon>Bacteria</taxon>
        <taxon>Bacillati</taxon>
        <taxon>Actinomycetota</taxon>
        <taxon>Actinomycetes</taxon>
        <taxon>Mycobacteriales</taxon>
        <taxon>Corynebacteriaceae</taxon>
        <taxon>Corynebacterium</taxon>
    </lineage>
</organism>
<keyword evidence="2" id="KW-0378">Hydrolase</keyword>
<dbReference type="eggNOG" id="COG1403">
    <property type="taxonomic scope" value="Bacteria"/>
</dbReference>
<dbReference type="HOGENOM" id="CLU_035975_1_0_11"/>
<sequence length="359" mass="39194">MSTAFFTATSQDCLLAENETTHNRRILERWCPFINERRAAGMTPTSIAKEIKQRVSKSMSKVKPLVNALIEFQRLPKSLAVAMELGHLDPDRIVAIGNKLRGVADEALDAIDEDFAQYLRPTLADEALVLARSMADHLGKLILEHDPGKREGPKASESKGKVHVDPDQRFRFSFSLPPVEGAAAYANLQAFCNKHGCGIGEAFQRIVAGEKRPKAVLNVYASPEGIAYLPGPGWLSDADARRLHLTKKQVISELITTLKYQPRKDIRAFVKGRDGSCRFPGCDVDALHCQLDHAVPHAKGGATSARNLHLLCQHHHNMKTNGEVSVVLGPDGTDTWTLADGSTAVTLPSGPLAEITDDS</sequence>
<dbReference type="GO" id="GO:0008270">
    <property type="term" value="F:zinc ion binding"/>
    <property type="evidence" value="ECO:0007669"/>
    <property type="project" value="InterPro"/>
</dbReference>
<evidence type="ECO:0000259" key="1">
    <source>
        <dbReference type="SMART" id="SM00507"/>
    </source>
</evidence>
<gene>
    <name evidence="2" type="ORF">B843_11930</name>
</gene>
<protein>
    <submittedName>
        <fullName evidence="2">Restriction endonuclease</fullName>
    </submittedName>
</protein>
<evidence type="ECO:0000313" key="3">
    <source>
        <dbReference type="Proteomes" id="UP000019222"/>
    </source>
</evidence>
<feature type="domain" description="HNH nuclease" evidence="1">
    <location>
        <begin position="265"/>
        <end position="317"/>
    </location>
</feature>
<dbReference type="Pfam" id="PF01844">
    <property type="entry name" value="HNH"/>
    <property type="match status" value="1"/>
</dbReference>
<dbReference type="EMBL" id="CP004353">
    <property type="protein sequence ID" value="AHI23762.1"/>
    <property type="molecule type" value="Genomic_DNA"/>
</dbReference>
<proteinExistence type="predicted"/>
<dbReference type="Proteomes" id="UP000019222">
    <property type="component" value="Chromosome"/>
</dbReference>
<evidence type="ECO:0000313" key="2">
    <source>
        <dbReference type="EMBL" id="AHI23762.1"/>
    </source>
</evidence>
<dbReference type="SMART" id="SM00507">
    <property type="entry name" value="HNHc"/>
    <property type="match status" value="1"/>
</dbReference>
<dbReference type="RefSeq" id="WP_025253745.1">
    <property type="nucleotide sequence ID" value="NZ_CP004353.1"/>
</dbReference>
<keyword evidence="3" id="KW-1185">Reference proteome</keyword>
<dbReference type="CDD" id="cd00085">
    <property type="entry name" value="HNHc"/>
    <property type="match status" value="1"/>
</dbReference>
<dbReference type="STRING" id="1224164.B843_11930"/>
<keyword evidence="2" id="KW-0540">Nuclease</keyword>
<dbReference type="Gene3D" id="1.10.30.50">
    <property type="match status" value="1"/>
</dbReference>
<name>W5Y3D5_9CORY</name>
<dbReference type="GO" id="GO:0004519">
    <property type="term" value="F:endonuclease activity"/>
    <property type="evidence" value="ECO:0007669"/>
    <property type="project" value="UniProtKB-KW"/>
</dbReference>
<dbReference type="InterPro" id="IPR003615">
    <property type="entry name" value="HNH_nuc"/>
</dbReference>